<evidence type="ECO:0000313" key="2">
    <source>
        <dbReference type="EMBL" id="CAG8760069.1"/>
    </source>
</evidence>
<feature type="region of interest" description="Disordered" evidence="1">
    <location>
        <begin position="1"/>
        <end position="33"/>
    </location>
</feature>
<keyword evidence="3" id="KW-1185">Reference proteome</keyword>
<accession>A0A9N9J301</accession>
<feature type="compositionally biased region" description="Basic and acidic residues" evidence="1">
    <location>
        <begin position="80"/>
        <end position="99"/>
    </location>
</feature>
<feature type="compositionally biased region" description="Basic and acidic residues" evidence="1">
    <location>
        <begin position="55"/>
        <end position="69"/>
    </location>
</feature>
<gene>
    <name evidence="2" type="ORF">FCALED_LOCUS16870</name>
</gene>
<dbReference type="AlphaFoldDB" id="A0A9N9J301"/>
<dbReference type="Proteomes" id="UP000789570">
    <property type="component" value="Unassembled WGS sequence"/>
</dbReference>
<feature type="compositionally biased region" description="Basic and acidic residues" evidence="1">
    <location>
        <begin position="18"/>
        <end position="33"/>
    </location>
</feature>
<feature type="region of interest" description="Disordered" evidence="1">
    <location>
        <begin position="54"/>
        <end position="99"/>
    </location>
</feature>
<protein>
    <submittedName>
        <fullName evidence="2">252_t:CDS:1</fullName>
    </submittedName>
</protein>
<evidence type="ECO:0000256" key="1">
    <source>
        <dbReference type="SAM" id="MobiDB-lite"/>
    </source>
</evidence>
<evidence type="ECO:0000313" key="3">
    <source>
        <dbReference type="Proteomes" id="UP000789570"/>
    </source>
</evidence>
<organism evidence="2 3">
    <name type="scientific">Funneliformis caledonium</name>
    <dbReference type="NCBI Taxonomy" id="1117310"/>
    <lineage>
        <taxon>Eukaryota</taxon>
        <taxon>Fungi</taxon>
        <taxon>Fungi incertae sedis</taxon>
        <taxon>Mucoromycota</taxon>
        <taxon>Glomeromycotina</taxon>
        <taxon>Glomeromycetes</taxon>
        <taxon>Glomerales</taxon>
        <taxon>Glomeraceae</taxon>
        <taxon>Funneliformis</taxon>
    </lineage>
</organism>
<proteinExistence type="predicted"/>
<feature type="non-terminal residue" evidence="2">
    <location>
        <position position="1"/>
    </location>
</feature>
<reference evidence="2" key="1">
    <citation type="submission" date="2021-06" db="EMBL/GenBank/DDBJ databases">
        <authorList>
            <person name="Kallberg Y."/>
            <person name="Tangrot J."/>
            <person name="Rosling A."/>
        </authorList>
    </citation>
    <scope>NUCLEOTIDE SEQUENCE</scope>
    <source>
        <strain evidence="2">UK204</strain>
    </source>
</reference>
<sequence>KRERKCAQKKITSTNHYSESHENSYDNVDDKLDKTSKDHTHYLLSNPISIYYHNTDSESSKDNIKKNKITDSISSQGSESEDHNLLLPDSDNKESKPLKKIHISDFDKLTSQRTTGSCKAKSSKRSLKQTLMLGDLT</sequence>
<feature type="non-terminal residue" evidence="2">
    <location>
        <position position="137"/>
    </location>
</feature>
<dbReference type="EMBL" id="CAJVPQ010022174">
    <property type="protein sequence ID" value="CAG8760069.1"/>
    <property type="molecule type" value="Genomic_DNA"/>
</dbReference>
<name>A0A9N9J301_9GLOM</name>
<comment type="caution">
    <text evidence="2">The sequence shown here is derived from an EMBL/GenBank/DDBJ whole genome shotgun (WGS) entry which is preliminary data.</text>
</comment>